<dbReference type="OrthoDB" id="10618023at2759"/>
<evidence type="ECO:0000256" key="1">
    <source>
        <dbReference type="SAM" id="MobiDB-lite"/>
    </source>
</evidence>
<proteinExistence type="predicted"/>
<gene>
    <name evidence="2" type="ORF">g.1639</name>
</gene>
<feature type="non-terminal residue" evidence="2">
    <location>
        <position position="1"/>
    </location>
</feature>
<dbReference type="EMBL" id="GDQN01001551">
    <property type="protein sequence ID" value="JAT89503.1"/>
    <property type="molecule type" value="Transcribed_RNA"/>
</dbReference>
<name>A0A1E1WR39_PECGO</name>
<protein>
    <submittedName>
        <fullName evidence="2">Uncharacterized protein</fullName>
    </submittedName>
</protein>
<organism evidence="2">
    <name type="scientific">Pectinophora gossypiella</name>
    <name type="common">Cotton pink bollworm</name>
    <name type="synonym">Depressaria gossypiella</name>
    <dbReference type="NCBI Taxonomy" id="13191"/>
    <lineage>
        <taxon>Eukaryota</taxon>
        <taxon>Metazoa</taxon>
        <taxon>Ecdysozoa</taxon>
        <taxon>Arthropoda</taxon>
        <taxon>Hexapoda</taxon>
        <taxon>Insecta</taxon>
        <taxon>Pterygota</taxon>
        <taxon>Neoptera</taxon>
        <taxon>Endopterygota</taxon>
        <taxon>Lepidoptera</taxon>
        <taxon>Glossata</taxon>
        <taxon>Ditrysia</taxon>
        <taxon>Gelechioidea</taxon>
        <taxon>Gelechiidae</taxon>
        <taxon>Apatetrinae</taxon>
        <taxon>Pectinophora</taxon>
    </lineage>
</organism>
<accession>A0A1E1WR39</accession>
<dbReference type="AlphaFoldDB" id="A0A1E1WR39"/>
<reference evidence="2" key="1">
    <citation type="submission" date="2015-09" db="EMBL/GenBank/DDBJ databases">
        <title>De novo assembly of Pectinophora gossypiella (Pink Bollworm) gut transcriptome.</title>
        <authorList>
            <person name="Tassone E.E."/>
        </authorList>
    </citation>
    <scope>NUCLEOTIDE SEQUENCE</scope>
</reference>
<sequence>DANDDVTDDKNDDVNDDANDDVTGDANDDVIDDASDDVSGDTPPNYSYGDEIESIVNDMAACMEEKMAPIFDQIEDTEEAVLKEIGLAGLYEYIEYLFNFKEESEDGDVEPL</sequence>
<feature type="compositionally biased region" description="Acidic residues" evidence="1">
    <location>
        <begin position="14"/>
        <end position="39"/>
    </location>
</feature>
<feature type="region of interest" description="Disordered" evidence="1">
    <location>
        <begin position="1"/>
        <end position="50"/>
    </location>
</feature>
<evidence type="ECO:0000313" key="2">
    <source>
        <dbReference type="EMBL" id="JAT89503.1"/>
    </source>
</evidence>